<protein>
    <submittedName>
        <fullName evidence="1">Uncharacterized protein</fullName>
    </submittedName>
</protein>
<keyword evidence="2" id="KW-1185">Reference proteome</keyword>
<proteinExistence type="predicted"/>
<reference evidence="1 2" key="1">
    <citation type="submission" date="2016-05" db="EMBL/GenBank/DDBJ databases">
        <title>Genomic Taxonomy of the Vibrionaceae.</title>
        <authorList>
            <person name="Gomez-Gil B."/>
            <person name="Enciso-Ibarra J."/>
        </authorList>
    </citation>
    <scope>NUCLEOTIDE SEQUENCE [LARGE SCALE GENOMIC DNA]</scope>
    <source>
        <strain evidence="1 2">CAIM 1920</strain>
    </source>
</reference>
<gene>
    <name evidence="1" type="ORF">A8L45_02980</name>
</gene>
<organism evidence="1 2">
    <name type="scientific">Veronia pacifica</name>
    <dbReference type="NCBI Taxonomy" id="1080227"/>
    <lineage>
        <taxon>Bacteria</taxon>
        <taxon>Pseudomonadati</taxon>
        <taxon>Pseudomonadota</taxon>
        <taxon>Gammaproteobacteria</taxon>
        <taxon>Vibrionales</taxon>
        <taxon>Vibrionaceae</taxon>
        <taxon>Veronia</taxon>
    </lineage>
</organism>
<name>A0A1C3EQT0_9GAMM</name>
<evidence type="ECO:0000313" key="1">
    <source>
        <dbReference type="EMBL" id="ODA35604.1"/>
    </source>
</evidence>
<sequence>MSIKNVISICNKINYSDIPVKPDNNDKTDCHIADNLRNKTGARVSDVTHMNNLENFKCKMGRSKLRLTQDQVNAVTECIR</sequence>
<accession>A0A1C3EQT0</accession>
<comment type="caution">
    <text evidence="1">The sequence shown here is derived from an EMBL/GenBank/DDBJ whole genome shotgun (WGS) entry which is preliminary data.</text>
</comment>
<evidence type="ECO:0000313" key="2">
    <source>
        <dbReference type="Proteomes" id="UP000094936"/>
    </source>
</evidence>
<dbReference type="Proteomes" id="UP000094936">
    <property type="component" value="Unassembled WGS sequence"/>
</dbReference>
<dbReference type="AlphaFoldDB" id="A0A1C3EQT0"/>
<dbReference type="EMBL" id="LYBM01000003">
    <property type="protein sequence ID" value="ODA35604.1"/>
    <property type="molecule type" value="Genomic_DNA"/>
</dbReference>